<name>A0ACB7S3C8_HYAAI</name>
<dbReference type="EMBL" id="CM023486">
    <property type="protein sequence ID" value="KAH6927697.1"/>
    <property type="molecule type" value="Genomic_DNA"/>
</dbReference>
<reference evidence="1" key="1">
    <citation type="submission" date="2020-05" db="EMBL/GenBank/DDBJ databases">
        <title>Large-scale comparative analyses of tick genomes elucidate their genetic diversity and vector capacities.</title>
        <authorList>
            <person name="Jia N."/>
            <person name="Wang J."/>
            <person name="Shi W."/>
            <person name="Du L."/>
            <person name="Sun Y."/>
            <person name="Zhan W."/>
            <person name="Jiang J."/>
            <person name="Wang Q."/>
            <person name="Zhang B."/>
            <person name="Ji P."/>
            <person name="Sakyi L.B."/>
            <person name="Cui X."/>
            <person name="Yuan T."/>
            <person name="Jiang B."/>
            <person name="Yang W."/>
            <person name="Lam T.T.-Y."/>
            <person name="Chang Q."/>
            <person name="Ding S."/>
            <person name="Wang X."/>
            <person name="Zhu J."/>
            <person name="Ruan X."/>
            <person name="Zhao L."/>
            <person name="Wei J."/>
            <person name="Que T."/>
            <person name="Du C."/>
            <person name="Cheng J."/>
            <person name="Dai P."/>
            <person name="Han X."/>
            <person name="Huang E."/>
            <person name="Gao Y."/>
            <person name="Liu J."/>
            <person name="Shao H."/>
            <person name="Ye R."/>
            <person name="Li L."/>
            <person name="Wei W."/>
            <person name="Wang X."/>
            <person name="Wang C."/>
            <person name="Yang T."/>
            <person name="Huo Q."/>
            <person name="Li W."/>
            <person name="Guo W."/>
            <person name="Chen H."/>
            <person name="Zhou L."/>
            <person name="Ni X."/>
            <person name="Tian J."/>
            <person name="Zhou Y."/>
            <person name="Sheng Y."/>
            <person name="Liu T."/>
            <person name="Pan Y."/>
            <person name="Xia L."/>
            <person name="Li J."/>
            <person name="Zhao F."/>
            <person name="Cao W."/>
        </authorList>
    </citation>
    <scope>NUCLEOTIDE SEQUENCE</scope>
    <source>
        <strain evidence="1">Hyas-2018</strain>
    </source>
</reference>
<accession>A0ACB7S3C8</accession>
<sequence length="231" mass="25131">MHRIPVRAVRRRLSGGRPAPPQASDVSGVSPLSTAHIHEATVSSSSGPIERVPTCASQASYKTVQLLGARLASVSSRGGGNCASFVMIPKKRRRCRYGGSRACSAAARRSVCTVLSAHRSCSLEEGPWTAPLVFEWLLTKEGVRRHGEDGCATVLSPPRLPLAGPRGLRRGEIAAVSIEERSSRVRSSRDRCLFFLVTFEMAPSVDRVSFLPAAEACFPTEHRRRRARRCV</sequence>
<comment type="caution">
    <text evidence="1">The sequence shown here is derived from an EMBL/GenBank/DDBJ whole genome shotgun (WGS) entry which is preliminary data.</text>
</comment>
<keyword evidence="2" id="KW-1185">Reference proteome</keyword>
<evidence type="ECO:0000313" key="2">
    <source>
        <dbReference type="Proteomes" id="UP000821845"/>
    </source>
</evidence>
<dbReference type="Proteomes" id="UP000821845">
    <property type="component" value="Chromosome 6"/>
</dbReference>
<gene>
    <name evidence="1" type="ORF">HPB50_007384</name>
</gene>
<protein>
    <submittedName>
        <fullName evidence="1">Uncharacterized protein</fullName>
    </submittedName>
</protein>
<evidence type="ECO:0000313" key="1">
    <source>
        <dbReference type="EMBL" id="KAH6927697.1"/>
    </source>
</evidence>
<organism evidence="1 2">
    <name type="scientific">Hyalomma asiaticum</name>
    <name type="common">Tick</name>
    <dbReference type="NCBI Taxonomy" id="266040"/>
    <lineage>
        <taxon>Eukaryota</taxon>
        <taxon>Metazoa</taxon>
        <taxon>Ecdysozoa</taxon>
        <taxon>Arthropoda</taxon>
        <taxon>Chelicerata</taxon>
        <taxon>Arachnida</taxon>
        <taxon>Acari</taxon>
        <taxon>Parasitiformes</taxon>
        <taxon>Ixodida</taxon>
        <taxon>Ixodoidea</taxon>
        <taxon>Ixodidae</taxon>
        <taxon>Hyalomminae</taxon>
        <taxon>Hyalomma</taxon>
    </lineage>
</organism>
<proteinExistence type="predicted"/>